<reference evidence="3 4" key="1">
    <citation type="submission" date="2014-03" db="EMBL/GenBank/DDBJ databases">
        <authorList>
            <person name="Urmite Genomes U."/>
        </authorList>
    </citation>
    <scope>NUCLEOTIDE SEQUENCE [LARGE SCALE GENOMIC DNA]</scope>
    <source>
        <strain evidence="3 4">Vm-5</strain>
    </source>
</reference>
<dbReference type="STRING" id="1462526.BN990_02430"/>
<comment type="caution">
    <text evidence="3">The sequence shown here is derived from an EMBL/GenBank/DDBJ whole genome shotgun (WGS) entry which is preliminary data.</text>
</comment>
<evidence type="ECO:0000313" key="4">
    <source>
        <dbReference type="Proteomes" id="UP000028875"/>
    </source>
</evidence>
<dbReference type="EMBL" id="CCDP010000001">
    <property type="protein sequence ID" value="CDQ40112.1"/>
    <property type="molecule type" value="Genomic_DNA"/>
</dbReference>
<feature type="region of interest" description="Disordered" evidence="1">
    <location>
        <begin position="351"/>
        <end position="411"/>
    </location>
</feature>
<dbReference type="CDD" id="cd17470">
    <property type="entry name" value="T3SS_Flik_C"/>
    <property type="match status" value="1"/>
</dbReference>
<sequence length="411" mass="46741">MNNGAAHIFQQLQSSPKLMNPSKNSQLSNEARPFLFQQILGKHHASDDTLTKQAFAKGEAPQQVMGELPLMITAKQWEDIQSESSKQVNKNLTLEMESASEQVEWMGHVNGSSEKWKHIQSDNVFMQLFAEVKEILGSLTTIQETSKVAPKVLQLLQKWTNEVNKNGAHISKDQIPLLSKTNSKEAAIWQNFVQAFAKRNQLVQKQQYNSDAKVTVQDVAKWLSNTLEQQGMKDTVGGLAYSSTVPSAKIEQHAIYINPTQQSSNSTGKQFMEQFQHIIKSSRFMAMPNGTNQLNISIRPQNLGEMIIRLTQVEGEMTVRILVSSQATKDMLESNMQQLRHMFSPQQVVVEKQDFQSQQPSQHMQKQPDTNSEQYSDQDQPKENLEQEQQEHPFNDDFDTQLKELLINEQA</sequence>
<evidence type="ECO:0000259" key="2">
    <source>
        <dbReference type="Pfam" id="PF02120"/>
    </source>
</evidence>
<proteinExistence type="predicted"/>
<feature type="compositionally biased region" description="Low complexity" evidence="1">
    <location>
        <begin position="355"/>
        <end position="369"/>
    </location>
</feature>
<keyword evidence="3" id="KW-0966">Cell projection</keyword>
<keyword evidence="3" id="KW-0282">Flagellum</keyword>
<accession>A0A024QCZ2</accession>
<keyword evidence="4" id="KW-1185">Reference proteome</keyword>
<dbReference type="RefSeq" id="WP_038244304.1">
    <property type="nucleotide sequence ID" value="NZ_BNER01000004.1"/>
</dbReference>
<evidence type="ECO:0000313" key="3">
    <source>
        <dbReference type="EMBL" id="CDQ40112.1"/>
    </source>
</evidence>
<dbReference type="Gene3D" id="3.30.750.140">
    <property type="match status" value="1"/>
</dbReference>
<evidence type="ECO:0000256" key="1">
    <source>
        <dbReference type="SAM" id="MobiDB-lite"/>
    </source>
</evidence>
<name>A0A024QCZ2_9BACI</name>
<gene>
    <name evidence="3" type="ORF">BN990_02430</name>
</gene>
<dbReference type="eggNOG" id="COG3144">
    <property type="taxonomic scope" value="Bacteria"/>
</dbReference>
<keyword evidence="3" id="KW-0969">Cilium</keyword>
<feature type="domain" description="Flagellar hook-length control protein-like C-terminal" evidence="2">
    <location>
        <begin position="286"/>
        <end position="362"/>
    </location>
</feature>
<protein>
    <submittedName>
        <fullName evidence="3">Flagellar hook-length control protein FliK</fullName>
    </submittedName>
</protein>
<dbReference type="InterPro" id="IPR038610">
    <property type="entry name" value="FliK-like_C_sf"/>
</dbReference>
<dbReference type="Proteomes" id="UP000028875">
    <property type="component" value="Unassembled WGS sequence"/>
</dbReference>
<organism evidence="3 4">
    <name type="scientific">Virgibacillus massiliensis</name>
    <dbReference type="NCBI Taxonomy" id="1462526"/>
    <lineage>
        <taxon>Bacteria</taxon>
        <taxon>Bacillati</taxon>
        <taxon>Bacillota</taxon>
        <taxon>Bacilli</taxon>
        <taxon>Bacillales</taxon>
        <taxon>Bacillaceae</taxon>
        <taxon>Virgibacillus</taxon>
    </lineage>
</organism>
<reference evidence="4" key="2">
    <citation type="submission" date="2014-05" db="EMBL/GenBank/DDBJ databases">
        <title>Draft genome sequence of Virgibacillus massiliensis Vm-5.</title>
        <authorList>
            <person name="Khelaifia S."/>
            <person name="Croce O."/>
            <person name="Lagier J.C."/>
            <person name="Raoult D."/>
        </authorList>
    </citation>
    <scope>NUCLEOTIDE SEQUENCE [LARGE SCALE GENOMIC DNA]</scope>
    <source>
        <strain evidence="4">Vm-5</strain>
    </source>
</reference>
<dbReference type="OrthoDB" id="2968951at2"/>
<dbReference type="Pfam" id="PF02120">
    <property type="entry name" value="Flg_hook"/>
    <property type="match status" value="1"/>
</dbReference>
<dbReference type="InterPro" id="IPR021136">
    <property type="entry name" value="Flagellar_hook_control-like_C"/>
</dbReference>
<dbReference type="AlphaFoldDB" id="A0A024QCZ2"/>
<feature type="compositionally biased region" description="Basic and acidic residues" evidence="1">
    <location>
        <begin position="379"/>
        <end position="395"/>
    </location>
</feature>